<dbReference type="InterPro" id="IPR021270">
    <property type="entry name" value="DUF2849"/>
</dbReference>
<dbReference type="EMBL" id="UOEM01000054">
    <property type="protein sequence ID" value="VAW12846.1"/>
    <property type="molecule type" value="Genomic_DNA"/>
</dbReference>
<dbReference type="Pfam" id="PF11011">
    <property type="entry name" value="DUF2849"/>
    <property type="match status" value="1"/>
</dbReference>
<evidence type="ECO:0008006" key="2">
    <source>
        <dbReference type="Google" id="ProtNLM"/>
    </source>
</evidence>
<sequence>MGKHQDQETLRVLTANDLLTGEVVFLTSQGTWSRDLDQARLAQTSQELASLDAVAASAAIEAATVGAYVIEVGRDPDGGLCPLAPREKIRLLGPLTQPGVEHPDPAQIDAIAERPLAGFATASRSGGGDDHVSL</sequence>
<accession>A0A3B0U0E4</accession>
<gene>
    <name evidence="1" type="ORF">MNBD_ALPHA09-352</name>
</gene>
<evidence type="ECO:0000313" key="1">
    <source>
        <dbReference type="EMBL" id="VAW12846.1"/>
    </source>
</evidence>
<reference evidence="1" key="1">
    <citation type="submission" date="2018-06" db="EMBL/GenBank/DDBJ databases">
        <authorList>
            <person name="Zhirakovskaya E."/>
        </authorList>
    </citation>
    <scope>NUCLEOTIDE SEQUENCE</scope>
</reference>
<proteinExistence type="predicted"/>
<name>A0A3B0U0E4_9ZZZZ</name>
<dbReference type="AlphaFoldDB" id="A0A3B0U0E4"/>
<protein>
    <recommendedName>
        <fullName evidence="2">DUF2849 domain-containing protein</fullName>
    </recommendedName>
</protein>
<organism evidence="1">
    <name type="scientific">hydrothermal vent metagenome</name>
    <dbReference type="NCBI Taxonomy" id="652676"/>
    <lineage>
        <taxon>unclassified sequences</taxon>
        <taxon>metagenomes</taxon>
        <taxon>ecological metagenomes</taxon>
    </lineage>
</organism>